<dbReference type="InterPro" id="IPR011379">
    <property type="entry name" value="MazG-related_GP37"/>
</dbReference>
<feature type="domain" description="MazG C-terminal" evidence="1">
    <location>
        <begin position="106"/>
        <end position="286"/>
    </location>
</feature>
<gene>
    <name evidence="2" type="ORF">QM480_04165</name>
</gene>
<accession>A0ABT6YIT4</accession>
<dbReference type="CDD" id="cd11541">
    <property type="entry name" value="NTP-PPase_u4"/>
    <property type="match status" value="1"/>
</dbReference>
<name>A0ABT6YIT4_9BACT</name>
<dbReference type="Gene3D" id="1.10.287.1080">
    <property type="entry name" value="MazG-like"/>
    <property type="match status" value="1"/>
</dbReference>
<dbReference type="InterPro" id="IPR041407">
    <property type="entry name" value="MazG_C"/>
</dbReference>
<reference evidence="2 3" key="1">
    <citation type="submission" date="2023-05" db="EMBL/GenBank/DDBJ databases">
        <title>Novel species of genus Flectobacillus isolated from stream in China.</title>
        <authorList>
            <person name="Lu H."/>
        </authorList>
    </citation>
    <scope>NUCLEOTIDE SEQUENCE [LARGE SCALE GENOMIC DNA]</scope>
    <source>
        <strain evidence="2 3">DC10W</strain>
    </source>
</reference>
<evidence type="ECO:0000313" key="2">
    <source>
        <dbReference type="EMBL" id="MDI9863504.1"/>
    </source>
</evidence>
<dbReference type="Pfam" id="PF18722">
    <property type="entry name" value="MazG_C"/>
    <property type="match status" value="1"/>
</dbReference>
<evidence type="ECO:0000259" key="1">
    <source>
        <dbReference type="Pfam" id="PF18722"/>
    </source>
</evidence>
<comment type="caution">
    <text evidence="2">The sequence shown here is derived from an EMBL/GenBank/DDBJ whole genome shotgun (WGS) entry which is preliminary data.</text>
</comment>
<evidence type="ECO:0000313" key="3">
    <source>
        <dbReference type="Proteomes" id="UP001236569"/>
    </source>
</evidence>
<keyword evidence="3" id="KW-1185">Reference proteome</keyword>
<sequence>MEFNEYQEIAIKSDQRKKENDETYRLIPLLGLIGEIGSVAAEHKKRLRDGQSYTTFSEKFKKELGDVLWYISTLAHDMNIPLDDVAKANIDWIKERWGNISFYTSEELYDEKFPEEEKLPREATFEFRQIENNKIGLFLNDKQIGNNLTDNAYELDGYRFHDVFHLSFMANLGWSPVLRKLLGKKRKSDCTIDEVEDGARAAIIEEAISVMVYSHAKDHKFYEDIKVIDYEVLSTIKGMVRNLETKNISTSQWEKAVIDGYTVYRELKLNNGGKVYVNLIKKTIKFLC</sequence>
<dbReference type="SUPFAM" id="SSF101386">
    <property type="entry name" value="all-alpha NTP pyrophosphatases"/>
    <property type="match status" value="1"/>
</dbReference>
<organism evidence="2 3">
    <name type="scientific">Flectobacillus longus</name>
    <dbReference type="NCBI Taxonomy" id="2984207"/>
    <lineage>
        <taxon>Bacteria</taxon>
        <taxon>Pseudomonadati</taxon>
        <taxon>Bacteroidota</taxon>
        <taxon>Cytophagia</taxon>
        <taxon>Cytophagales</taxon>
        <taxon>Flectobacillaceae</taxon>
        <taxon>Flectobacillus</taxon>
    </lineage>
</organism>
<protein>
    <submittedName>
        <fullName evidence="2">Nucleoside triphosphate pyrophosphohydrolase family protein</fullName>
    </submittedName>
</protein>
<dbReference type="RefSeq" id="WP_283368798.1">
    <property type="nucleotide sequence ID" value="NZ_JASHID010000002.1"/>
</dbReference>
<dbReference type="Proteomes" id="UP001236569">
    <property type="component" value="Unassembled WGS sequence"/>
</dbReference>
<proteinExistence type="predicted"/>
<dbReference type="EMBL" id="JASHID010000002">
    <property type="protein sequence ID" value="MDI9863504.1"/>
    <property type="molecule type" value="Genomic_DNA"/>
</dbReference>